<evidence type="ECO:0000313" key="2">
    <source>
        <dbReference type="EMBL" id="CAB4591284.1"/>
    </source>
</evidence>
<accession>A0A6J6FWC8</accession>
<dbReference type="AlphaFoldDB" id="A0A6J6FWC8"/>
<reference evidence="2" key="1">
    <citation type="submission" date="2020-05" db="EMBL/GenBank/DDBJ databases">
        <authorList>
            <person name="Chiriac C."/>
            <person name="Salcher M."/>
            <person name="Ghai R."/>
            <person name="Kavagutti S V."/>
        </authorList>
    </citation>
    <scope>NUCLEOTIDE SEQUENCE</scope>
</reference>
<dbReference type="Gene3D" id="3.40.50.1110">
    <property type="entry name" value="SGNH hydrolase"/>
    <property type="match status" value="1"/>
</dbReference>
<gene>
    <name evidence="2" type="ORF">UFOPK1493_03759</name>
</gene>
<sequence>MIAAFRLQRRRNRADGERSARDLPRSTPVSTTVSTVASAVACAVVLGAVSTIAPVPLGGVPSASAAPSSAPSAFVPVTPCRLLDTRDGGGARLSGDTTVVVPTLGRCGIPAGTTALALSVTVTQPLAAGFATVWPGDVSRPTTSTINYAPGETRANGAIIATGADGTLGVASSASAHVVIDVTGAFVATSDATAGRFVPTVPTRLLDTREGAGRPAPGSSVTVPLPPGVPADATALAVTIATSDSRGAGFFTAYPSGAQRPLSSTLNTDGLGQVRATGQIVPVTAGGFEIFSQAGEHLIVDMAGWFTGPSAPWSNAGLFVPTTPRRLVDTRPALPVFPGGTIELDPRTITGGPVAAIAANWTLTGTWRGGYVTAYPSRTDRPLASTANADRRRQDVAQFGIVPTSAAGVAAFANAGTELVVDVTGWFTGAPMATTASSPAPNTPVADTDRRVYLIGDSTLAGVRWYTNSRQALRGSSFVLDAESCRRLVGASCRGREGRTPPNAVSAIDALTAPVDVVVVMTGYNDWHASFSDAFDQVVAAARNKGAQRIVWLTYREDVGYNNPSNGGAQAESFRIQNSILREKVASGAYGDVVIADWDAYTEGRTDWFTSDGVHFTIRGAYGAADYISRVVSSLHGEPCPAPWTPGGSIDTPCPSPDTRPGVVDPVALHAGNLGDVHCYQVGVDRHVECRTDPKLAL</sequence>
<organism evidence="2">
    <name type="scientific">freshwater metagenome</name>
    <dbReference type="NCBI Taxonomy" id="449393"/>
    <lineage>
        <taxon>unclassified sequences</taxon>
        <taxon>metagenomes</taxon>
        <taxon>ecological metagenomes</taxon>
    </lineage>
</organism>
<dbReference type="InterPro" id="IPR036514">
    <property type="entry name" value="SGNH_hydro_sf"/>
</dbReference>
<feature type="compositionally biased region" description="Basic and acidic residues" evidence="1">
    <location>
        <begin position="13"/>
        <end position="24"/>
    </location>
</feature>
<dbReference type="SUPFAM" id="SSF52266">
    <property type="entry name" value="SGNH hydrolase"/>
    <property type="match status" value="1"/>
</dbReference>
<dbReference type="EMBL" id="CAEZSR010000233">
    <property type="protein sequence ID" value="CAB4591284.1"/>
    <property type="molecule type" value="Genomic_DNA"/>
</dbReference>
<name>A0A6J6FWC8_9ZZZZ</name>
<feature type="region of interest" description="Disordered" evidence="1">
    <location>
        <begin position="7"/>
        <end position="29"/>
    </location>
</feature>
<protein>
    <submittedName>
        <fullName evidence="2">Unannotated protein</fullName>
    </submittedName>
</protein>
<evidence type="ECO:0000256" key="1">
    <source>
        <dbReference type="SAM" id="MobiDB-lite"/>
    </source>
</evidence>
<proteinExistence type="predicted"/>